<feature type="domain" description="Thioesterase" evidence="2">
    <location>
        <begin position="15"/>
        <end position="240"/>
    </location>
</feature>
<dbReference type="Pfam" id="PF00975">
    <property type="entry name" value="Thioesterase"/>
    <property type="match status" value="1"/>
</dbReference>
<dbReference type="InterPro" id="IPR012223">
    <property type="entry name" value="TEII"/>
</dbReference>
<accession>A0A1H7VNX8</accession>
<dbReference type="EMBL" id="FOAZ01000018">
    <property type="protein sequence ID" value="SEM10535.1"/>
    <property type="molecule type" value="Genomic_DNA"/>
</dbReference>
<dbReference type="eggNOG" id="COG3208">
    <property type="taxonomic scope" value="Bacteria"/>
</dbReference>
<dbReference type="SUPFAM" id="SSF53474">
    <property type="entry name" value="alpha/beta-Hydrolases"/>
    <property type="match status" value="1"/>
</dbReference>
<protein>
    <submittedName>
        <fullName evidence="3">Surfactin synthase thioesterase subunit</fullName>
    </submittedName>
</protein>
<sequence length="255" mass="28439">MLVVRPRPVPDPAVRLFLFHHAGGSHLLYRGWAAAFPPDWELCLLAAPGRAESAAKPPVSDCAELVELFRGAVAPLSDRPFAFYGHSMGALLAYELTRVLLDRGEALPCWLGVSAFGAPRAPQGPAVRRDLLPDPELKELLRRIGGNAERLLEDEGLWRFFGPLFRNDFRLVDSWRPREPFVRLPVPLTAFGGVDDVVVDAAGLAEWAEHTEEFLGVHRYQGDHFYLRSHRDDLARYITAAVASRTVRAEAAERQ</sequence>
<dbReference type="STRING" id="235985.SAMN05414137_118144"/>
<evidence type="ECO:0000259" key="2">
    <source>
        <dbReference type="Pfam" id="PF00975"/>
    </source>
</evidence>
<organism evidence="3 4">
    <name type="scientific">Streptacidiphilus jiangxiensis</name>
    <dbReference type="NCBI Taxonomy" id="235985"/>
    <lineage>
        <taxon>Bacteria</taxon>
        <taxon>Bacillati</taxon>
        <taxon>Actinomycetota</taxon>
        <taxon>Actinomycetes</taxon>
        <taxon>Kitasatosporales</taxon>
        <taxon>Streptomycetaceae</taxon>
        <taxon>Streptacidiphilus</taxon>
    </lineage>
</organism>
<dbReference type="RefSeq" id="WP_063773227.1">
    <property type="nucleotide sequence ID" value="NZ_BBPN01000010.1"/>
</dbReference>
<reference evidence="4" key="1">
    <citation type="submission" date="2016-10" db="EMBL/GenBank/DDBJ databases">
        <authorList>
            <person name="Varghese N."/>
        </authorList>
    </citation>
    <scope>NUCLEOTIDE SEQUENCE [LARGE SCALE GENOMIC DNA]</scope>
    <source>
        <strain evidence="4">DSM 45096 / BCRC 16803 / CGMCC 4.1857 / CIP 109030 / JCM 12277 / KCTC 19219 / NBRC 100920 / 33214</strain>
    </source>
</reference>
<dbReference type="Gene3D" id="3.40.50.1820">
    <property type="entry name" value="alpha/beta hydrolase"/>
    <property type="match status" value="1"/>
</dbReference>
<name>A0A1H7VNX8_STRJI</name>
<dbReference type="InterPro" id="IPR001031">
    <property type="entry name" value="Thioesterase"/>
</dbReference>
<dbReference type="PANTHER" id="PTHR11487">
    <property type="entry name" value="THIOESTERASE"/>
    <property type="match status" value="1"/>
</dbReference>
<comment type="similarity">
    <text evidence="1">Belongs to the thioesterase family.</text>
</comment>
<evidence type="ECO:0000256" key="1">
    <source>
        <dbReference type="ARBA" id="ARBA00007169"/>
    </source>
</evidence>
<keyword evidence="4" id="KW-1185">Reference proteome</keyword>
<proteinExistence type="inferred from homology"/>
<dbReference type="GO" id="GO:0008610">
    <property type="term" value="P:lipid biosynthetic process"/>
    <property type="evidence" value="ECO:0007669"/>
    <property type="project" value="TreeGrafter"/>
</dbReference>
<gene>
    <name evidence="3" type="ORF">SAMN05414137_118144</name>
</gene>
<dbReference type="Proteomes" id="UP000183015">
    <property type="component" value="Unassembled WGS sequence"/>
</dbReference>
<dbReference type="InterPro" id="IPR029058">
    <property type="entry name" value="AB_hydrolase_fold"/>
</dbReference>
<evidence type="ECO:0000313" key="3">
    <source>
        <dbReference type="EMBL" id="SEM10535.1"/>
    </source>
</evidence>
<dbReference type="PANTHER" id="PTHR11487:SF0">
    <property type="entry name" value="S-ACYL FATTY ACID SYNTHASE THIOESTERASE, MEDIUM CHAIN"/>
    <property type="match status" value="1"/>
</dbReference>
<dbReference type="AlphaFoldDB" id="A0A1H7VNX8"/>
<evidence type="ECO:0000313" key="4">
    <source>
        <dbReference type="Proteomes" id="UP000183015"/>
    </source>
</evidence>